<feature type="domain" description="Prokaryotic-type class I peptide chain release factors" evidence="5">
    <location>
        <begin position="39"/>
        <end position="133"/>
    </location>
</feature>
<evidence type="ECO:0000256" key="2">
    <source>
        <dbReference type="ARBA" id="ARBA00010835"/>
    </source>
</evidence>
<comment type="similarity">
    <text evidence="2">Belongs to the prokaryotic/mitochondrial release factor family.</text>
</comment>
<dbReference type="PANTHER" id="PTHR46203:SF1">
    <property type="entry name" value="MITOCHONDRIAL TRANSLATION RELEASE FACTOR IN RESCUE"/>
    <property type="match status" value="1"/>
</dbReference>
<sequence>MLISLNIRHLIFPSSRLLVTDICRQSSKVPIDYSRVPVLREEDLEEKFVRGSGPGGQAVNKNNNCVSLKHLPTGIVIKCHQSRSQDVNRKVARELLVTKLDNLVNGDNSIENQMKVAREKKINETERRRRKLQSLKDEWKKREGLM</sequence>
<evidence type="ECO:0000313" key="7">
    <source>
        <dbReference type="Proteomes" id="UP001558652"/>
    </source>
</evidence>
<dbReference type="Proteomes" id="UP001558652">
    <property type="component" value="Unassembled WGS sequence"/>
</dbReference>
<dbReference type="Pfam" id="PF00472">
    <property type="entry name" value="RF-1"/>
    <property type="match status" value="1"/>
</dbReference>
<proteinExistence type="inferred from homology"/>
<comment type="subcellular location">
    <subcellularLocation>
        <location evidence="1">Mitochondrion</location>
    </subcellularLocation>
</comment>
<dbReference type="SUPFAM" id="SSF75620">
    <property type="entry name" value="Release factor"/>
    <property type="match status" value="1"/>
</dbReference>
<evidence type="ECO:0000259" key="5">
    <source>
        <dbReference type="Pfam" id="PF00472"/>
    </source>
</evidence>
<evidence type="ECO:0000256" key="1">
    <source>
        <dbReference type="ARBA" id="ARBA00004173"/>
    </source>
</evidence>
<accession>A0ABD0YQS8</accession>
<evidence type="ECO:0000256" key="4">
    <source>
        <dbReference type="ARBA" id="ARBA00023128"/>
    </source>
</evidence>
<evidence type="ECO:0000313" key="6">
    <source>
        <dbReference type="EMBL" id="KAL1138126.1"/>
    </source>
</evidence>
<dbReference type="EMBL" id="JBFDAA010000004">
    <property type="protein sequence ID" value="KAL1138126.1"/>
    <property type="molecule type" value="Genomic_DNA"/>
</dbReference>
<keyword evidence="7" id="KW-1185">Reference proteome</keyword>
<keyword evidence="3" id="KW-0809">Transit peptide</keyword>
<comment type="caution">
    <text evidence="6">The sequence shown here is derived from an EMBL/GenBank/DDBJ whole genome shotgun (WGS) entry which is preliminary data.</text>
</comment>
<dbReference type="InterPro" id="IPR052405">
    <property type="entry name" value="Mito_Transl_Release_Factor"/>
</dbReference>
<evidence type="ECO:0000256" key="3">
    <source>
        <dbReference type="ARBA" id="ARBA00022946"/>
    </source>
</evidence>
<dbReference type="InterPro" id="IPR045853">
    <property type="entry name" value="Pep_chain_release_fac_I_sf"/>
</dbReference>
<name>A0ABD0YQS8_9HEMI</name>
<organism evidence="6 7">
    <name type="scientific">Ranatra chinensis</name>
    <dbReference type="NCBI Taxonomy" id="642074"/>
    <lineage>
        <taxon>Eukaryota</taxon>
        <taxon>Metazoa</taxon>
        <taxon>Ecdysozoa</taxon>
        <taxon>Arthropoda</taxon>
        <taxon>Hexapoda</taxon>
        <taxon>Insecta</taxon>
        <taxon>Pterygota</taxon>
        <taxon>Neoptera</taxon>
        <taxon>Paraneoptera</taxon>
        <taxon>Hemiptera</taxon>
        <taxon>Heteroptera</taxon>
        <taxon>Panheteroptera</taxon>
        <taxon>Nepomorpha</taxon>
        <taxon>Nepidae</taxon>
        <taxon>Ranatrinae</taxon>
        <taxon>Ranatra</taxon>
    </lineage>
</organism>
<dbReference type="PANTHER" id="PTHR46203">
    <property type="entry name" value="PROBABLE PEPTIDE CHAIN RELEASE FACTOR C12ORF65"/>
    <property type="match status" value="1"/>
</dbReference>
<reference evidence="6 7" key="1">
    <citation type="submission" date="2024-07" db="EMBL/GenBank/DDBJ databases">
        <title>Chromosome-level genome assembly of the water stick insect Ranatra chinensis (Heteroptera: Nepidae).</title>
        <authorList>
            <person name="Liu X."/>
        </authorList>
    </citation>
    <scope>NUCLEOTIDE SEQUENCE [LARGE SCALE GENOMIC DNA]</scope>
    <source>
        <strain evidence="6">Cailab_2021Rc</strain>
        <tissue evidence="6">Muscle</tissue>
    </source>
</reference>
<gene>
    <name evidence="6" type="ORF">AAG570_009818</name>
</gene>
<dbReference type="Gene3D" id="3.30.160.20">
    <property type="match status" value="1"/>
</dbReference>
<dbReference type="InterPro" id="IPR000352">
    <property type="entry name" value="Pep_chain_release_fac_I"/>
</dbReference>
<dbReference type="AlphaFoldDB" id="A0ABD0YQS8"/>
<keyword evidence="4" id="KW-0496">Mitochondrion</keyword>
<dbReference type="GO" id="GO:0005739">
    <property type="term" value="C:mitochondrion"/>
    <property type="evidence" value="ECO:0007669"/>
    <property type="project" value="UniProtKB-SubCell"/>
</dbReference>
<protein>
    <recommendedName>
        <fullName evidence="5">Prokaryotic-type class I peptide chain release factors domain-containing protein</fullName>
    </recommendedName>
</protein>